<feature type="non-terminal residue" evidence="1">
    <location>
        <position position="99"/>
    </location>
</feature>
<proteinExistence type="predicted"/>
<sequence length="99" mass="11117">IYSEDLTHIITEEGIAHLVRCRSPEDREQAIRGVAGYTPVGMGRDKRAVENLRDRGIIQRPEDLGLDPRLATRDLLAARNVKDLVHASGGLYDPPKKFR</sequence>
<evidence type="ECO:0000313" key="2">
    <source>
        <dbReference type="Proteomes" id="UP000694660"/>
    </source>
</evidence>
<evidence type="ECO:0000313" key="1">
    <source>
        <dbReference type="EMBL" id="MBT0964325.1"/>
    </source>
</evidence>
<reference evidence="2" key="1">
    <citation type="journal article" date="2022" name="ISME J.">
        <title>Genetic and phylogenetic analysis of dissimilatory iodate-reducing bacteria identifies potential niches across the world's oceans.</title>
        <authorList>
            <person name="Reyes-Umana V."/>
            <person name="Henning Z."/>
            <person name="Lee K."/>
            <person name="Barnum T.P."/>
            <person name="Coates J.D."/>
        </authorList>
    </citation>
    <scope>NUCLEOTIDE SEQUENCE [LARGE SCALE GENOMIC DNA]</scope>
    <source>
        <strain evidence="2">IR12</strain>
    </source>
</reference>
<dbReference type="RefSeq" id="WP_214364216.1">
    <property type="nucleotide sequence ID" value="NZ_JAEKFT010000163.1"/>
</dbReference>
<gene>
    <name evidence="1" type="ORF">I8J34_24395</name>
</gene>
<dbReference type="AlphaFoldDB" id="A0A944DDR0"/>
<protein>
    <submittedName>
        <fullName evidence="1">Malonate decarboxylase subunit alpha</fullName>
    </submittedName>
</protein>
<dbReference type="Proteomes" id="UP000694660">
    <property type="component" value="Unassembled WGS sequence"/>
</dbReference>
<dbReference type="InterPro" id="IPR005777">
    <property type="entry name" value="MadA"/>
</dbReference>
<dbReference type="Pfam" id="PF16957">
    <property type="entry name" value="Mal_decarbox_Al"/>
    <property type="match status" value="1"/>
</dbReference>
<organism evidence="1 2">
    <name type="scientific">Denitromonas iodatirespirans</name>
    <dbReference type="NCBI Taxonomy" id="2795389"/>
    <lineage>
        <taxon>Bacteria</taxon>
        <taxon>Pseudomonadati</taxon>
        <taxon>Pseudomonadota</taxon>
        <taxon>Betaproteobacteria</taxon>
        <taxon>Rhodocyclales</taxon>
        <taxon>Zoogloeaceae</taxon>
        <taxon>Denitromonas</taxon>
    </lineage>
</organism>
<dbReference type="EMBL" id="JAEKFT010000163">
    <property type="protein sequence ID" value="MBT0964325.1"/>
    <property type="molecule type" value="Genomic_DNA"/>
</dbReference>
<feature type="non-terminal residue" evidence="1">
    <location>
        <position position="1"/>
    </location>
</feature>
<name>A0A944DDR0_DENI1</name>
<keyword evidence="2" id="KW-1185">Reference proteome</keyword>
<dbReference type="GO" id="GO:0016740">
    <property type="term" value="F:transferase activity"/>
    <property type="evidence" value="ECO:0007669"/>
    <property type="project" value="InterPro"/>
</dbReference>
<accession>A0A944DDR0</accession>
<comment type="caution">
    <text evidence="1">The sequence shown here is derived from an EMBL/GenBank/DDBJ whole genome shotgun (WGS) entry which is preliminary data.</text>
</comment>